<feature type="compositionally biased region" description="Basic residues" evidence="1">
    <location>
        <begin position="49"/>
        <end position="83"/>
    </location>
</feature>
<proteinExistence type="predicted"/>
<dbReference type="Proteomes" id="UP001194696">
    <property type="component" value="Unassembled WGS sequence"/>
</dbReference>
<feature type="region of interest" description="Disordered" evidence="1">
    <location>
        <begin position="48"/>
        <end position="86"/>
    </location>
</feature>
<evidence type="ECO:0000313" key="2">
    <source>
        <dbReference type="EMBL" id="KAG0295142.1"/>
    </source>
</evidence>
<gene>
    <name evidence="2" type="ORF">BGZ96_012430</name>
</gene>
<name>A0ABQ7KBF6_9FUNG</name>
<accession>A0ABQ7KBF6</accession>
<evidence type="ECO:0000256" key="1">
    <source>
        <dbReference type="SAM" id="MobiDB-lite"/>
    </source>
</evidence>
<organism evidence="2 3">
    <name type="scientific">Linnemannia gamsii</name>
    <dbReference type="NCBI Taxonomy" id="64522"/>
    <lineage>
        <taxon>Eukaryota</taxon>
        <taxon>Fungi</taxon>
        <taxon>Fungi incertae sedis</taxon>
        <taxon>Mucoromycota</taxon>
        <taxon>Mortierellomycotina</taxon>
        <taxon>Mortierellomycetes</taxon>
        <taxon>Mortierellales</taxon>
        <taxon>Mortierellaceae</taxon>
        <taxon>Linnemannia</taxon>
    </lineage>
</organism>
<evidence type="ECO:0000313" key="3">
    <source>
        <dbReference type="Proteomes" id="UP001194696"/>
    </source>
</evidence>
<protein>
    <submittedName>
        <fullName evidence="2">Uncharacterized protein</fullName>
    </submittedName>
</protein>
<keyword evidence="3" id="KW-1185">Reference proteome</keyword>
<sequence>MSAQTVAAASAKTAPQPAIAEITYPTDTELQECVKVFAQTEEFKTLGLHGKKKQQHNKHSHHHKSMKTHHGKKGQSEHHHHHQKRDELVVAHTALDTQDQKEAFQSPEEALSILSDLAAGSDSTRRRRILSKITTSTMETMSLRVRMMSLRL</sequence>
<dbReference type="EMBL" id="JAAAIM010000094">
    <property type="protein sequence ID" value="KAG0295142.1"/>
    <property type="molecule type" value="Genomic_DNA"/>
</dbReference>
<reference evidence="2 3" key="1">
    <citation type="journal article" date="2020" name="Fungal Divers.">
        <title>Resolving the Mortierellaceae phylogeny through synthesis of multi-gene phylogenetics and phylogenomics.</title>
        <authorList>
            <person name="Vandepol N."/>
            <person name="Liber J."/>
            <person name="Desiro A."/>
            <person name="Na H."/>
            <person name="Kennedy M."/>
            <person name="Barry K."/>
            <person name="Grigoriev I.V."/>
            <person name="Miller A.N."/>
            <person name="O'Donnell K."/>
            <person name="Stajich J.E."/>
            <person name="Bonito G."/>
        </authorList>
    </citation>
    <scope>NUCLEOTIDE SEQUENCE [LARGE SCALE GENOMIC DNA]</scope>
    <source>
        <strain evidence="2 3">AD045</strain>
    </source>
</reference>
<comment type="caution">
    <text evidence="2">The sequence shown here is derived from an EMBL/GenBank/DDBJ whole genome shotgun (WGS) entry which is preliminary data.</text>
</comment>